<evidence type="ECO:0000313" key="1">
    <source>
        <dbReference type="EMBL" id="KAH6927127.1"/>
    </source>
</evidence>
<proteinExistence type="predicted"/>
<keyword evidence="2" id="KW-1185">Reference proteome</keyword>
<sequence length="245" mass="27279">MNIFAVVAFLSSTGAAMFYRTDTSCDFTDVAIDNEVFSRIIAKLPEDMEIGPQDYRPSAPWSGNAPCDFTDVMIDNKVISELIAKLPEYLETGVQEYRPLIPGLEVGGLVLHDLNRMRQLGAAIPHCVNGSRMVQVDFYSHADTRLSAPWKTCSGDEGRITIRPMFARFTLQFRVVESNASGVKLEFDSDLPVTALSVRVRVDGAGSMVRGVFEILSGLLPTAMEDIWFMQFHQNIGKAFRMINE</sequence>
<dbReference type="EMBL" id="CM023487">
    <property type="protein sequence ID" value="KAH6927127.1"/>
    <property type="molecule type" value="Genomic_DNA"/>
</dbReference>
<name>A0ACB7S1V1_HYAAI</name>
<accession>A0ACB7S1V1</accession>
<organism evidence="1 2">
    <name type="scientific">Hyalomma asiaticum</name>
    <name type="common">Tick</name>
    <dbReference type="NCBI Taxonomy" id="266040"/>
    <lineage>
        <taxon>Eukaryota</taxon>
        <taxon>Metazoa</taxon>
        <taxon>Ecdysozoa</taxon>
        <taxon>Arthropoda</taxon>
        <taxon>Chelicerata</taxon>
        <taxon>Arachnida</taxon>
        <taxon>Acari</taxon>
        <taxon>Parasitiformes</taxon>
        <taxon>Ixodida</taxon>
        <taxon>Ixodoidea</taxon>
        <taxon>Ixodidae</taxon>
        <taxon>Hyalomminae</taxon>
        <taxon>Hyalomma</taxon>
    </lineage>
</organism>
<dbReference type="Proteomes" id="UP000821845">
    <property type="component" value="Chromosome 7"/>
</dbReference>
<reference evidence="1" key="1">
    <citation type="submission" date="2020-05" db="EMBL/GenBank/DDBJ databases">
        <title>Large-scale comparative analyses of tick genomes elucidate their genetic diversity and vector capacities.</title>
        <authorList>
            <person name="Jia N."/>
            <person name="Wang J."/>
            <person name="Shi W."/>
            <person name="Du L."/>
            <person name="Sun Y."/>
            <person name="Zhan W."/>
            <person name="Jiang J."/>
            <person name="Wang Q."/>
            <person name="Zhang B."/>
            <person name="Ji P."/>
            <person name="Sakyi L.B."/>
            <person name="Cui X."/>
            <person name="Yuan T."/>
            <person name="Jiang B."/>
            <person name="Yang W."/>
            <person name="Lam T.T.-Y."/>
            <person name="Chang Q."/>
            <person name="Ding S."/>
            <person name="Wang X."/>
            <person name="Zhu J."/>
            <person name="Ruan X."/>
            <person name="Zhao L."/>
            <person name="Wei J."/>
            <person name="Que T."/>
            <person name="Du C."/>
            <person name="Cheng J."/>
            <person name="Dai P."/>
            <person name="Han X."/>
            <person name="Huang E."/>
            <person name="Gao Y."/>
            <person name="Liu J."/>
            <person name="Shao H."/>
            <person name="Ye R."/>
            <person name="Li L."/>
            <person name="Wei W."/>
            <person name="Wang X."/>
            <person name="Wang C."/>
            <person name="Yang T."/>
            <person name="Huo Q."/>
            <person name="Li W."/>
            <person name="Guo W."/>
            <person name="Chen H."/>
            <person name="Zhou L."/>
            <person name="Ni X."/>
            <person name="Tian J."/>
            <person name="Zhou Y."/>
            <person name="Sheng Y."/>
            <person name="Liu T."/>
            <person name="Pan Y."/>
            <person name="Xia L."/>
            <person name="Li J."/>
            <person name="Zhao F."/>
            <person name="Cao W."/>
        </authorList>
    </citation>
    <scope>NUCLEOTIDE SEQUENCE</scope>
    <source>
        <strain evidence="1">Hyas-2018</strain>
    </source>
</reference>
<gene>
    <name evidence="1" type="ORF">HPB50_027086</name>
</gene>
<protein>
    <submittedName>
        <fullName evidence="1">Uncharacterized protein</fullName>
    </submittedName>
</protein>
<evidence type="ECO:0000313" key="2">
    <source>
        <dbReference type="Proteomes" id="UP000821845"/>
    </source>
</evidence>
<comment type="caution">
    <text evidence="1">The sequence shown here is derived from an EMBL/GenBank/DDBJ whole genome shotgun (WGS) entry which is preliminary data.</text>
</comment>